<dbReference type="RefSeq" id="WP_234362628.1">
    <property type="nucleotide sequence ID" value="NZ_CP022685.1"/>
</dbReference>
<keyword evidence="1" id="KW-0805">Transcription regulation</keyword>
<proteinExistence type="predicted"/>
<evidence type="ECO:0000256" key="2">
    <source>
        <dbReference type="ARBA" id="ARBA00023125"/>
    </source>
</evidence>
<dbReference type="PRINTS" id="PR00455">
    <property type="entry name" value="HTHTETR"/>
</dbReference>
<dbReference type="EMBL" id="CP022685">
    <property type="protein sequence ID" value="ATL26233.1"/>
    <property type="molecule type" value="Genomic_DNA"/>
</dbReference>
<dbReference type="InterPro" id="IPR050109">
    <property type="entry name" value="HTH-type_TetR-like_transc_reg"/>
</dbReference>
<feature type="DNA-binding region" description="H-T-H motif" evidence="4">
    <location>
        <begin position="40"/>
        <end position="59"/>
    </location>
</feature>
<feature type="domain" description="HTH tetR-type" evidence="5">
    <location>
        <begin position="18"/>
        <end position="77"/>
    </location>
</feature>
<dbReference type="Pfam" id="PF21597">
    <property type="entry name" value="TetR_C_43"/>
    <property type="match status" value="1"/>
</dbReference>
<dbReference type="PROSITE" id="PS50977">
    <property type="entry name" value="HTH_TETR_2"/>
    <property type="match status" value="1"/>
</dbReference>
<organism evidence="6 7">
    <name type="scientific">Streptomyces formicae</name>
    <dbReference type="NCBI Taxonomy" id="1616117"/>
    <lineage>
        <taxon>Bacteria</taxon>
        <taxon>Bacillati</taxon>
        <taxon>Actinomycetota</taxon>
        <taxon>Actinomycetes</taxon>
        <taxon>Kitasatosporales</taxon>
        <taxon>Streptomycetaceae</taxon>
        <taxon>Streptomyces</taxon>
    </lineage>
</organism>
<keyword evidence="3" id="KW-0804">Transcription</keyword>
<gene>
    <name evidence="6" type="ORF">KY5_1215c</name>
</gene>
<accession>A0A291Q3Z2</accession>
<dbReference type="Pfam" id="PF00440">
    <property type="entry name" value="TetR_N"/>
    <property type="match status" value="1"/>
</dbReference>
<evidence type="ECO:0000313" key="6">
    <source>
        <dbReference type="EMBL" id="ATL26233.1"/>
    </source>
</evidence>
<evidence type="ECO:0000256" key="3">
    <source>
        <dbReference type="ARBA" id="ARBA00023163"/>
    </source>
</evidence>
<evidence type="ECO:0000259" key="5">
    <source>
        <dbReference type="PROSITE" id="PS50977"/>
    </source>
</evidence>
<evidence type="ECO:0000256" key="4">
    <source>
        <dbReference type="PROSITE-ProRule" id="PRU00335"/>
    </source>
</evidence>
<dbReference type="SUPFAM" id="SSF48498">
    <property type="entry name" value="Tetracyclin repressor-like, C-terminal domain"/>
    <property type="match status" value="1"/>
</dbReference>
<dbReference type="KEGG" id="sfk:KY5_1215c"/>
<dbReference type="InterPro" id="IPR049445">
    <property type="entry name" value="TetR_SbtR-like_C"/>
</dbReference>
<keyword evidence="7" id="KW-1185">Reference proteome</keyword>
<protein>
    <submittedName>
        <fullName evidence="6">Regulatory protein, TetR</fullName>
    </submittedName>
</protein>
<dbReference type="Gene3D" id="1.10.357.10">
    <property type="entry name" value="Tetracycline Repressor, domain 2"/>
    <property type="match status" value="1"/>
</dbReference>
<dbReference type="SUPFAM" id="SSF46689">
    <property type="entry name" value="Homeodomain-like"/>
    <property type="match status" value="1"/>
</dbReference>
<dbReference type="Proteomes" id="UP000221011">
    <property type="component" value="Chromosome"/>
</dbReference>
<dbReference type="PANTHER" id="PTHR30055:SF234">
    <property type="entry name" value="HTH-TYPE TRANSCRIPTIONAL REGULATOR BETI"/>
    <property type="match status" value="1"/>
</dbReference>
<dbReference type="GO" id="GO:0003700">
    <property type="term" value="F:DNA-binding transcription factor activity"/>
    <property type="evidence" value="ECO:0007669"/>
    <property type="project" value="TreeGrafter"/>
</dbReference>
<dbReference type="InterPro" id="IPR001647">
    <property type="entry name" value="HTH_TetR"/>
</dbReference>
<evidence type="ECO:0000313" key="7">
    <source>
        <dbReference type="Proteomes" id="UP000221011"/>
    </source>
</evidence>
<reference evidence="6 7" key="1">
    <citation type="submission" date="2017-08" db="EMBL/GenBank/DDBJ databases">
        <title>Complete Genome Sequence of Streptomyces formicae KY5, the formicamycin producer.</title>
        <authorList>
            <person name="Holmes N.A."/>
            <person name="Devine R."/>
            <person name="Qin Z."/>
            <person name="Seipke R.F."/>
            <person name="Wilkinson B."/>
            <person name="Hutchings M.I."/>
        </authorList>
    </citation>
    <scope>NUCLEOTIDE SEQUENCE [LARGE SCALE GENOMIC DNA]</scope>
    <source>
        <strain evidence="6 7">KY5</strain>
    </source>
</reference>
<dbReference type="AlphaFoldDB" id="A0A291Q3Z2"/>
<evidence type="ECO:0000256" key="1">
    <source>
        <dbReference type="ARBA" id="ARBA00023015"/>
    </source>
</evidence>
<keyword evidence="2 4" id="KW-0238">DNA-binding</keyword>
<dbReference type="GO" id="GO:0000976">
    <property type="term" value="F:transcription cis-regulatory region binding"/>
    <property type="evidence" value="ECO:0007669"/>
    <property type="project" value="TreeGrafter"/>
</dbReference>
<dbReference type="PANTHER" id="PTHR30055">
    <property type="entry name" value="HTH-TYPE TRANSCRIPTIONAL REGULATOR RUTR"/>
    <property type="match status" value="1"/>
</dbReference>
<sequence>MDATQTSAARRPMRADARRNYDRLLTAARAAFAEHGTDASLEDIARRAGLGVGTLYRHFPTRDDLLEAVFHDSVEGLQAQALARLDDPEPGAALMDWLRAIAEHATTYRGLAGSLMTTMLGETTAQPSDCHRRLLTAGEALLARAQESGAIRADVEIAELLRLVNGLAWASRPSPAGADRTDRLLELALWGLVPRV</sequence>
<name>A0A291Q3Z2_9ACTN</name>
<dbReference type="InterPro" id="IPR009057">
    <property type="entry name" value="Homeodomain-like_sf"/>
</dbReference>
<dbReference type="InterPro" id="IPR036271">
    <property type="entry name" value="Tet_transcr_reg_TetR-rel_C_sf"/>
</dbReference>